<dbReference type="Proteomes" id="UP000320762">
    <property type="component" value="Unassembled WGS sequence"/>
</dbReference>
<dbReference type="EMBL" id="VDMD01000002">
    <property type="protein sequence ID" value="TRM68108.1"/>
    <property type="molecule type" value="Genomic_DNA"/>
</dbReference>
<feature type="non-terminal residue" evidence="1">
    <location>
        <position position="1"/>
    </location>
</feature>
<comment type="caution">
    <text evidence="1">The sequence shown here is derived from an EMBL/GenBank/DDBJ whole genome shotgun (WGS) entry which is preliminary data.</text>
</comment>
<name>A0A550CTJ2_9AGAR</name>
<sequence>MPSEDTPAALREDLASKGVVILTLYVQSSCALYAESRPSKVSIASGTAVLPWLCVARLTVRYLSPSHDVQSSVR</sequence>
<protein>
    <submittedName>
        <fullName evidence="1">Uncharacterized protein</fullName>
    </submittedName>
</protein>
<dbReference type="AlphaFoldDB" id="A0A550CTJ2"/>
<gene>
    <name evidence="1" type="ORF">BD626DRAFT_480811</name>
</gene>
<organism evidence="1 2">
    <name type="scientific">Schizophyllum amplum</name>
    <dbReference type="NCBI Taxonomy" id="97359"/>
    <lineage>
        <taxon>Eukaryota</taxon>
        <taxon>Fungi</taxon>
        <taxon>Dikarya</taxon>
        <taxon>Basidiomycota</taxon>
        <taxon>Agaricomycotina</taxon>
        <taxon>Agaricomycetes</taxon>
        <taxon>Agaricomycetidae</taxon>
        <taxon>Agaricales</taxon>
        <taxon>Schizophyllaceae</taxon>
        <taxon>Schizophyllum</taxon>
    </lineage>
</organism>
<evidence type="ECO:0000313" key="2">
    <source>
        <dbReference type="Proteomes" id="UP000320762"/>
    </source>
</evidence>
<proteinExistence type="predicted"/>
<accession>A0A550CTJ2</accession>
<evidence type="ECO:0000313" key="1">
    <source>
        <dbReference type="EMBL" id="TRM68108.1"/>
    </source>
</evidence>
<reference evidence="1 2" key="1">
    <citation type="journal article" date="2019" name="New Phytol.">
        <title>Comparative genomics reveals unique wood-decay strategies and fruiting body development in the Schizophyllaceae.</title>
        <authorList>
            <person name="Almasi E."/>
            <person name="Sahu N."/>
            <person name="Krizsan K."/>
            <person name="Balint B."/>
            <person name="Kovacs G.M."/>
            <person name="Kiss B."/>
            <person name="Cseklye J."/>
            <person name="Drula E."/>
            <person name="Henrissat B."/>
            <person name="Nagy I."/>
            <person name="Chovatia M."/>
            <person name="Adam C."/>
            <person name="LaButti K."/>
            <person name="Lipzen A."/>
            <person name="Riley R."/>
            <person name="Grigoriev I.V."/>
            <person name="Nagy L.G."/>
        </authorList>
    </citation>
    <scope>NUCLEOTIDE SEQUENCE [LARGE SCALE GENOMIC DNA]</scope>
    <source>
        <strain evidence="1 2">NL-1724</strain>
    </source>
</reference>
<keyword evidence="2" id="KW-1185">Reference proteome</keyword>